<evidence type="ECO:0000313" key="2">
    <source>
        <dbReference type="EMBL" id="KAE9052387.1"/>
    </source>
</evidence>
<dbReference type="EMBL" id="QXFV01000014">
    <property type="protein sequence ID" value="KAE9052387.1"/>
    <property type="molecule type" value="Genomic_DNA"/>
</dbReference>
<evidence type="ECO:0000313" key="5">
    <source>
        <dbReference type="Proteomes" id="UP000434957"/>
    </source>
</evidence>
<evidence type="ECO:0000313" key="6">
    <source>
        <dbReference type="Proteomes" id="UP000435112"/>
    </source>
</evidence>
<dbReference type="AlphaFoldDB" id="A0A6A4G1X8"/>
<dbReference type="EMBL" id="QXFU01000024">
    <property type="protein sequence ID" value="KAE9047640.1"/>
    <property type="molecule type" value="Genomic_DNA"/>
</dbReference>
<evidence type="ECO:0000313" key="3">
    <source>
        <dbReference type="EMBL" id="KAE9359041.1"/>
    </source>
</evidence>
<protein>
    <submittedName>
        <fullName evidence="3">Uncharacterized protein</fullName>
    </submittedName>
</protein>
<gene>
    <name evidence="2" type="ORF">PR001_g567</name>
    <name evidence="1" type="ORF">PR002_g927</name>
    <name evidence="3" type="ORF">PR003_g973</name>
</gene>
<comment type="caution">
    <text evidence="3">The sequence shown here is derived from an EMBL/GenBank/DDBJ whole genome shotgun (WGS) entry which is preliminary data.</text>
</comment>
<sequence length="129" mass="14978">MLDAFRKHALVILVAILFATYRLSRLEGERGRRGANVERDFENVVGFLHQRLDTKYRVVRIAPPPHSAIKLHAMVVNGGFAIPHVEAEVFVDQQFVLDQRKQRRRDREPLPPDLQKRNLIASYEHGYQP</sequence>
<accession>A0A6A4G1X8</accession>
<dbReference type="Proteomes" id="UP000429607">
    <property type="component" value="Unassembled WGS sequence"/>
</dbReference>
<dbReference type="Proteomes" id="UP000434957">
    <property type="component" value="Unassembled WGS sequence"/>
</dbReference>
<evidence type="ECO:0000313" key="1">
    <source>
        <dbReference type="EMBL" id="KAE9047640.1"/>
    </source>
</evidence>
<reference evidence="3 5" key="1">
    <citation type="submission" date="2018-08" db="EMBL/GenBank/DDBJ databases">
        <title>Genomic investigation of the strawberry pathogen Phytophthora fragariae indicates pathogenicity is determined by transcriptional variation in three key races.</title>
        <authorList>
            <person name="Adams T.M."/>
            <person name="Armitage A.D."/>
            <person name="Sobczyk M.K."/>
            <person name="Bates H.J."/>
            <person name="Dunwell J.M."/>
            <person name="Nellist C.F."/>
            <person name="Harrison R.J."/>
        </authorList>
    </citation>
    <scope>NUCLEOTIDE SEQUENCE [LARGE SCALE GENOMIC DNA]</scope>
    <source>
        <strain evidence="2 4">SCRP249</strain>
        <strain evidence="1 6">SCRP324</strain>
        <strain evidence="3 5">SCRP333</strain>
    </source>
</reference>
<keyword evidence="5" id="KW-1185">Reference proteome</keyword>
<proteinExistence type="predicted"/>
<evidence type="ECO:0000313" key="4">
    <source>
        <dbReference type="Proteomes" id="UP000429607"/>
    </source>
</evidence>
<dbReference type="EMBL" id="QXFT01000024">
    <property type="protein sequence ID" value="KAE9359041.1"/>
    <property type="molecule type" value="Genomic_DNA"/>
</dbReference>
<name>A0A6A4G1X8_9STRA</name>
<dbReference type="OrthoDB" id="91445at2759"/>
<organism evidence="3 5">
    <name type="scientific">Phytophthora rubi</name>
    <dbReference type="NCBI Taxonomy" id="129364"/>
    <lineage>
        <taxon>Eukaryota</taxon>
        <taxon>Sar</taxon>
        <taxon>Stramenopiles</taxon>
        <taxon>Oomycota</taxon>
        <taxon>Peronosporomycetes</taxon>
        <taxon>Peronosporales</taxon>
        <taxon>Peronosporaceae</taxon>
        <taxon>Phytophthora</taxon>
    </lineage>
</organism>
<dbReference type="Proteomes" id="UP000435112">
    <property type="component" value="Unassembled WGS sequence"/>
</dbReference>